<organism evidence="1 2">
    <name type="scientific">Candidatus Gottesmanbacteria bacterium GW2011_GWB1_43_11</name>
    <dbReference type="NCBI Taxonomy" id="1618446"/>
    <lineage>
        <taxon>Bacteria</taxon>
        <taxon>Candidatus Gottesmaniibacteriota</taxon>
    </lineage>
</organism>
<dbReference type="Proteomes" id="UP000034050">
    <property type="component" value="Unassembled WGS sequence"/>
</dbReference>
<name>A0A0G1CFP0_9BACT</name>
<dbReference type="AlphaFoldDB" id="A0A0G1CFP0"/>
<comment type="caution">
    <text evidence="1">The sequence shown here is derived from an EMBL/GenBank/DDBJ whole genome shotgun (WGS) entry which is preliminary data.</text>
</comment>
<proteinExistence type="predicted"/>
<evidence type="ECO:0000313" key="2">
    <source>
        <dbReference type="Proteomes" id="UP000034050"/>
    </source>
</evidence>
<dbReference type="EMBL" id="LCFD01000033">
    <property type="protein sequence ID" value="KKS84289.1"/>
    <property type="molecule type" value="Genomic_DNA"/>
</dbReference>
<protein>
    <submittedName>
        <fullName evidence="1">Uncharacterized protein</fullName>
    </submittedName>
</protein>
<evidence type="ECO:0000313" key="1">
    <source>
        <dbReference type="EMBL" id="KKS84289.1"/>
    </source>
</evidence>
<reference evidence="1 2" key="1">
    <citation type="journal article" date="2015" name="Nature">
        <title>rRNA introns, odd ribosomes, and small enigmatic genomes across a large radiation of phyla.</title>
        <authorList>
            <person name="Brown C.T."/>
            <person name="Hug L.A."/>
            <person name="Thomas B.C."/>
            <person name="Sharon I."/>
            <person name="Castelle C.J."/>
            <person name="Singh A."/>
            <person name="Wilkins M.J."/>
            <person name="Williams K.H."/>
            <person name="Banfield J.F."/>
        </authorList>
    </citation>
    <scope>NUCLEOTIDE SEQUENCE [LARGE SCALE GENOMIC DNA]</scope>
</reference>
<sequence length="116" mass="13842">MSENPKPYRDLITQYTAEKIERFLTDPTSRRERVTFDDIVGEPRPPLRLKSYPEMTQLIEKTLKRLNPHDPQVRREGPNFKMEELETDVPGVKLAKETRFEDDLTHIHYVLFEGEW</sequence>
<accession>A0A0G1CFP0</accession>
<gene>
    <name evidence="1" type="ORF">UV61_C0033G0015</name>
</gene>